<dbReference type="Proteomes" id="UP000287857">
    <property type="component" value="Unassembled WGS sequence"/>
</dbReference>
<proteinExistence type="predicted"/>
<reference evidence="1 2" key="1">
    <citation type="submission" date="2017-05" db="EMBL/GenBank/DDBJ databases">
        <title>Vagococcus spp. assemblies.</title>
        <authorList>
            <person name="Gulvik C.A."/>
        </authorList>
    </citation>
    <scope>NUCLEOTIDE SEQUENCE [LARGE SCALE GENOMIC DNA]</scope>
    <source>
        <strain evidence="1 2">SS1995</strain>
    </source>
</reference>
<dbReference type="RefSeq" id="WP_125982897.1">
    <property type="nucleotide sequence ID" value="NZ_NGJS01000001.1"/>
</dbReference>
<gene>
    <name evidence="1" type="ORF">CBF37_00730</name>
</gene>
<evidence type="ECO:0000313" key="1">
    <source>
        <dbReference type="EMBL" id="RSU00571.1"/>
    </source>
</evidence>
<organism evidence="1 2">
    <name type="scientific">Vagococcus vulneris</name>
    <dbReference type="NCBI Taxonomy" id="1977869"/>
    <lineage>
        <taxon>Bacteria</taxon>
        <taxon>Bacillati</taxon>
        <taxon>Bacillota</taxon>
        <taxon>Bacilli</taxon>
        <taxon>Lactobacillales</taxon>
        <taxon>Enterococcaceae</taxon>
        <taxon>Vagococcus</taxon>
    </lineage>
</organism>
<sequence length="125" mass="14407">MKKVLIFLLVVVLLGFGGFYFYKQQSSQQTPDKIAKDTGTQEIQKDDLAKYNKEAQEYEAKYKYTEVFDSWDALDDAKDKDDSYALSKYEGKKLYLVYAALQEDNKIAAVFSDKNIVAEKSEKDK</sequence>
<keyword evidence="2" id="KW-1185">Reference proteome</keyword>
<comment type="caution">
    <text evidence="1">The sequence shown here is derived from an EMBL/GenBank/DDBJ whole genome shotgun (WGS) entry which is preliminary data.</text>
</comment>
<dbReference type="EMBL" id="NGJS01000001">
    <property type="protein sequence ID" value="RSU00571.1"/>
    <property type="molecule type" value="Genomic_DNA"/>
</dbReference>
<name>A0A430A2A0_9ENTE</name>
<protein>
    <submittedName>
        <fullName evidence="1">Uncharacterized protein</fullName>
    </submittedName>
</protein>
<dbReference type="OrthoDB" id="2199875at2"/>
<dbReference type="AlphaFoldDB" id="A0A430A2A0"/>
<evidence type="ECO:0000313" key="2">
    <source>
        <dbReference type="Proteomes" id="UP000287857"/>
    </source>
</evidence>
<accession>A0A430A2A0</accession>